<feature type="signal peptide" evidence="1">
    <location>
        <begin position="1"/>
        <end position="21"/>
    </location>
</feature>
<proteinExistence type="predicted"/>
<evidence type="ECO:0000256" key="1">
    <source>
        <dbReference type="SAM" id="SignalP"/>
    </source>
</evidence>
<accession>A0A7G8PVG5</accession>
<feature type="chain" id="PRO_5028976878" evidence="1">
    <location>
        <begin position="22"/>
        <end position="111"/>
    </location>
</feature>
<name>A0A7G8PVG5_9FLAO</name>
<keyword evidence="1" id="KW-0732">Signal</keyword>
<reference evidence="2 3" key="1">
    <citation type="submission" date="2020-04" db="EMBL/GenBank/DDBJ databases">
        <title>Genome sequence of Altibacter aquimarinus strain ALE3EI.</title>
        <authorList>
            <person name="Oh H.-M."/>
            <person name="Jang D."/>
        </authorList>
    </citation>
    <scope>NUCLEOTIDE SEQUENCE [LARGE SCALE GENOMIC DNA]</scope>
    <source>
        <strain evidence="2 3">ALE3EI</strain>
    </source>
</reference>
<gene>
    <name evidence="2" type="ORF">ALE3EI_1782</name>
</gene>
<evidence type="ECO:0000313" key="3">
    <source>
        <dbReference type="Proteomes" id="UP000515514"/>
    </source>
</evidence>
<dbReference type="Proteomes" id="UP000515514">
    <property type="component" value="Chromosome"/>
</dbReference>
<protein>
    <submittedName>
        <fullName evidence="2">Uncharacterized protein</fullName>
    </submittedName>
</protein>
<sequence>MKKLRLILAAFGLILTTTLTAATKPVAVVSSPTSTEIGELLQNPNFLVEQEMQANVTFVLNKDNEIVVLSVDTDNDTVDRYVKNRLNYQKLNVSLKQGTAYKVPIRITSVK</sequence>
<organism evidence="2 3">
    <name type="scientific">Constantimarinum furrinae</name>
    <dbReference type="NCBI Taxonomy" id="2562285"/>
    <lineage>
        <taxon>Bacteria</taxon>
        <taxon>Pseudomonadati</taxon>
        <taxon>Bacteroidota</taxon>
        <taxon>Flavobacteriia</taxon>
        <taxon>Flavobacteriales</taxon>
        <taxon>Flavobacteriaceae</taxon>
        <taxon>Altibacter/Constantimarinum group</taxon>
        <taxon>Constantimarinum</taxon>
    </lineage>
</organism>
<keyword evidence="3" id="KW-1185">Reference proteome</keyword>
<dbReference type="EMBL" id="CP052909">
    <property type="protein sequence ID" value="QNJ98331.1"/>
    <property type="molecule type" value="Genomic_DNA"/>
</dbReference>
<dbReference type="KEGG" id="alti:ALE3EI_1782"/>
<dbReference type="AlphaFoldDB" id="A0A7G8PVG5"/>
<evidence type="ECO:0000313" key="2">
    <source>
        <dbReference type="EMBL" id="QNJ98331.1"/>
    </source>
</evidence>
<dbReference type="RefSeq" id="WP_186987936.1">
    <property type="nucleotide sequence ID" value="NZ_CP052909.1"/>
</dbReference>